<evidence type="ECO:0000259" key="2">
    <source>
        <dbReference type="Pfam" id="PF00868"/>
    </source>
</evidence>
<keyword evidence="4" id="KW-1185">Reference proteome</keyword>
<dbReference type="InterPro" id="IPR013783">
    <property type="entry name" value="Ig-like_fold"/>
</dbReference>
<dbReference type="Pfam" id="PF00868">
    <property type="entry name" value="Transglut_N"/>
    <property type="match status" value="1"/>
</dbReference>
<dbReference type="GO" id="GO:0003810">
    <property type="term" value="F:protein-glutamine gamma-glutamyltransferase activity"/>
    <property type="evidence" value="ECO:0007669"/>
    <property type="project" value="TreeGrafter"/>
</dbReference>
<proteinExistence type="inferred from homology"/>
<sequence length="155" mass="16979">MTTLPPKSSSILGVDLKPAQKNAQHHTEELSNQLLIVRRGQSFILDVNFNHPYNGDMHSLLFTVTMGQQANEESGTKCVFGIPDTVTRPVGATSIWRAIVDHKNSYPEMGSLTLIMTPPANAPVGKYSLHLSHAGEEDDLGSLVLLFNPWCIGKQ</sequence>
<gene>
    <name evidence="3" type="ORF">KC01_LOCUS35213</name>
</gene>
<dbReference type="PANTHER" id="PTHR11590:SF81">
    <property type="entry name" value="PROTEIN-GLUTAMINE GAMMA-GLUTAMYLTRANSFERASE K-LIKE ISOFORM X4"/>
    <property type="match status" value="1"/>
</dbReference>
<organism evidence="3 4">
    <name type="scientific">Knipowitschia caucasica</name>
    <name type="common">Caucasian dwarf goby</name>
    <name type="synonym">Pomatoschistus caucasicus</name>
    <dbReference type="NCBI Taxonomy" id="637954"/>
    <lineage>
        <taxon>Eukaryota</taxon>
        <taxon>Metazoa</taxon>
        <taxon>Chordata</taxon>
        <taxon>Craniata</taxon>
        <taxon>Vertebrata</taxon>
        <taxon>Euteleostomi</taxon>
        <taxon>Actinopterygii</taxon>
        <taxon>Neopterygii</taxon>
        <taxon>Teleostei</taxon>
        <taxon>Neoteleostei</taxon>
        <taxon>Acanthomorphata</taxon>
        <taxon>Gobiaria</taxon>
        <taxon>Gobiiformes</taxon>
        <taxon>Gobioidei</taxon>
        <taxon>Gobiidae</taxon>
        <taxon>Gobiinae</taxon>
        <taxon>Knipowitschia</taxon>
    </lineage>
</organism>
<dbReference type="InterPro" id="IPR014756">
    <property type="entry name" value="Ig_E-set"/>
</dbReference>
<accession>A0AAV2M4F3</accession>
<dbReference type="Proteomes" id="UP001497482">
    <property type="component" value="Chromosome 6"/>
</dbReference>
<reference evidence="3 4" key="1">
    <citation type="submission" date="2024-04" db="EMBL/GenBank/DDBJ databases">
        <authorList>
            <person name="Waldvogel A.-M."/>
            <person name="Schoenle A."/>
        </authorList>
    </citation>
    <scope>NUCLEOTIDE SEQUENCE [LARGE SCALE GENOMIC DNA]</scope>
</reference>
<dbReference type="AlphaFoldDB" id="A0AAV2M4F3"/>
<dbReference type="EMBL" id="OZ035828">
    <property type="protein sequence ID" value="CAL1608248.1"/>
    <property type="molecule type" value="Genomic_DNA"/>
</dbReference>
<name>A0AAV2M4F3_KNICA</name>
<dbReference type="SUPFAM" id="SSF81296">
    <property type="entry name" value="E set domains"/>
    <property type="match status" value="1"/>
</dbReference>
<comment type="similarity">
    <text evidence="1">Belongs to the transglutaminase superfamily. Transglutaminase family.</text>
</comment>
<dbReference type="PANTHER" id="PTHR11590">
    <property type="entry name" value="PROTEIN-GLUTAMINE GAMMA-GLUTAMYLTRANSFERASE"/>
    <property type="match status" value="1"/>
</dbReference>
<evidence type="ECO:0000313" key="3">
    <source>
        <dbReference type="EMBL" id="CAL1608248.1"/>
    </source>
</evidence>
<dbReference type="InterPro" id="IPR050779">
    <property type="entry name" value="Transglutaminase"/>
</dbReference>
<dbReference type="InterPro" id="IPR001102">
    <property type="entry name" value="Transglutaminase_N"/>
</dbReference>
<protein>
    <recommendedName>
        <fullName evidence="2">Transglutaminase N-terminal domain-containing protein</fullName>
    </recommendedName>
</protein>
<evidence type="ECO:0000256" key="1">
    <source>
        <dbReference type="ARBA" id="ARBA00005968"/>
    </source>
</evidence>
<dbReference type="Gene3D" id="2.60.40.10">
    <property type="entry name" value="Immunoglobulins"/>
    <property type="match status" value="1"/>
</dbReference>
<dbReference type="GO" id="GO:0007399">
    <property type="term" value="P:nervous system development"/>
    <property type="evidence" value="ECO:0007669"/>
    <property type="project" value="UniProtKB-ARBA"/>
</dbReference>
<feature type="domain" description="Transglutaminase N-terminal" evidence="2">
    <location>
        <begin position="14"/>
        <end position="132"/>
    </location>
</feature>
<evidence type="ECO:0000313" key="4">
    <source>
        <dbReference type="Proteomes" id="UP001497482"/>
    </source>
</evidence>